<dbReference type="Proteomes" id="UP000186235">
    <property type="component" value="Unassembled WGS sequence"/>
</dbReference>
<organism evidence="3 4">
    <name type="scientific">Cellulosimicrobium aquatile</name>
    <dbReference type="NCBI Taxonomy" id="1612203"/>
    <lineage>
        <taxon>Bacteria</taxon>
        <taxon>Bacillati</taxon>
        <taxon>Actinomycetota</taxon>
        <taxon>Actinomycetes</taxon>
        <taxon>Micrococcales</taxon>
        <taxon>Promicromonosporaceae</taxon>
        <taxon>Cellulosimicrobium</taxon>
    </lineage>
</organism>
<dbReference type="AlphaFoldDB" id="A0A1N6T7X4"/>
<keyword evidence="3" id="KW-0808">Transferase</keyword>
<sequence>MSDLSTAASLDGEAAAALAGRPGPGTASRRGPAGPGSAVGLDIGGTKVLAAFLGPDGVARETLRLPTVRGPEGVVSSAARAVREVVRRACGDLADVDGVGVGVPGLVDPADGSVVHAVNLGIEGGRFALAEALSAELGGVPVQVDNDLNVAALGASHLRGAEGEDLAFLALGTGLAAGIVLGGELRRGVSGAAGEIGHIPIDPRGPECACGQRGCVEVYASGSAVSARWPSRHGRPAPAELFEAAAAGDPEAIRIKDEFASAVASAVRILELTVDVRHVVLGGGVSALGQPLLDAVRDALDAQSSTSPFLSSLRLSERVSLAPSDVPVAAVGAALVGRRKVL</sequence>
<evidence type="ECO:0000256" key="2">
    <source>
        <dbReference type="SAM" id="MobiDB-lite"/>
    </source>
</evidence>
<evidence type="ECO:0000313" key="4">
    <source>
        <dbReference type="Proteomes" id="UP000186235"/>
    </source>
</evidence>
<gene>
    <name evidence="3" type="ORF">SAMN05518682_2732</name>
</gene>
<feature type="compositionally biased region" description="Low complexity" evidence="2">
    <location>
        <begin position="17"/>
        <end position="27"/>
    </location>
</feature>
<evidence type="ECO:0000256" key="1">
    <source>
        <dbReference type="ARBA" id="ARBA00006479"/>
    </source>
</evidence>
<dbReference type="InterPro" id="IPR000600">
    <property type="entry name" value="ROK"/>
</dbReference>
<evidence type="ECO:0000313" key="3">
    <source>
        <dbReference type="EMBL" id="SIQ49413.1"/>
    </source>
</evidence>
<dbReference type="RefSeq" id="WP_240696649.1">
    <property type="nucleotide sequence ID" value="NZ_FTMI01000004.1"/>
</dbReference>
<reference evidence="4" key="1">
    <citation type="submission" date="2017-01" db="EMBL/GenBank/DDBJ databases">
        <authorList>
            <person name="Varghese N."/>
            <person name="Submissions S."/>
        </authorList>
    </citation>
    <scope>NUCLEOTIDE SEQUENCE [LARGE SCALE GENOMIC DNA]</scope>
    <source>
        <strain evidence="4">3bp</strain>
    </source>
</reference>
<comment type="similarity">
    <text evidence="1">Belongs to the ROK (NagC/XylR) family.</text>
</comment>
<keyword evidence="4" id="KW-1185">Reference proteome</keyword>
<dbReference type="Pfam" id="PF00480">
    <property type="entry name" value="ROK"/>
    <property type="match status" value="1"/>
</dbReference>
<dbReference type="SUPFAM" id="SSF53067">
    <property type="entry name" value="Actin-like ATPase domain"/>
    <property type="match status" value="1"/>
</dbReference>
<protein>
    <submittedName>
        <fullName evidence="3">Sugar kinase of the NBD/HSP70 family, may contain an N-terminal HTH domain</fullName>
    </submittedName>
</protein>
<accession>A0A1N6T7X4</accession>
<dbReference type="EMBL" id="FTMI01000004">
    <property type="protein sequence ID" value="SIQ49413.1"/>
    <property type="molecule type" value="Genomic_DNA"/>
</dbReference>
<name>A0A1N6T7X4_9MICO</name>
<dbReference type="Gene3D" id="3.30.420.40">
    <property type="match status" value="2"/>
</dbReference>
<dbReference type="InterPro" id="IPR043129">
    <property type="entry name" value="ATPase_NBD"/>
</dbReference>
<dbReference type="PANTHER" id="PTHR18964:SF149">
    <property type="entry name" value="BIFUNCTIONAL UDP-N-ACETYLGLUCOSAMINE 2-EPIMERASE_N-ACETYLMANNOSAMINE KINASE"/>
    <property type="match status" value="1"/>
</dbReference>
<dbReference type="PANTHER" id="PTHR18964">
    <property type="entry name" value="ROK (REPRESSOR, ORF, KINASE) FAMILY"/>
    <property type="match status" value="1"/>
</dbReference>
<dbReference type="GeneID" id="95684549"/>
<feature type="region of interest" description="Disordered" evidence="2">
    <location>
        <begin position="17"/>
        <end position="37"/>
    </location>
</feature>
<dbReference type="GO" id="GO:0016301">
    <property type="term" value="F:kinase activity"/>
    <property type="evidence" value="ECO:0007669"/>
    <property type="project" value="UniProtKB-KW"/>
</dbReference>
<proteinExistence type="inferred from homology"/>
<keyword evidence="3" id="KW-0418">Kinase</keyword>